<dbReference type="HOGENOM" id="CLU_1739078_0_0_5"/>
<reference evidence="1 2" key="1">
    <citation type="journal article" date="2013" name="Genome Announc.">
        <title>Draft Genome Sequence of Rhizobium mesoamericanum STM3625, a Nitrogen-Fixing Symbiont of Mimosa pudica Isolated in French Guiana (South America).</title>
        <authorList>
            <person name="Moulin L."/>
            <person name="Mornico D."/>
            <person name="Melkonian R."/>
            <person name="Klonowska A."/>
        </authorList>
    </citation>
    <scope>NUCLEOTIDE SEQUENCE [LARGE SCALE GENOMIC DNA]</scope>
    <source>
        <strain evidence="1 2">STM3625</strain>
    </source>
</reference>
<proteinExistence type="predicted"/>
<name>K0PH05_9HYPH</name>
<evidence type="ECO:0000313" key="2">
    <source>
        <dbReference type="Proteomes" id="UP000009319"/>
    </source>
</evidence>
<gene>
    <name evidence="1" type="ORF">BN77_2937</name>
</gene>
<organism evidence="1 2">
    <name type="scientific">Rhizobium mesoamericanum STM3625</name>
    <dbReference type="NCBI Taxonomy" id="1211777"/>
    <lineage>
        <taxon>Bacteria</taxon>
        <taxon>Pseudomonadati</taxon>
        <taxon>Pseudomonadota</taxon>
        <taxon>Alphaproteobacteria</taxon>
        <taxon>Hyphomicrobiales</taxon>
        <taxon>Rhizobiaceae</taxon>
        <taxon>Rhizobium/Agrobacterium group</taxon>
        <taxon>Rhizobium</taxon>
    </lineage>
</organism>
<dbReference type="AlphaFoldDB" id="K0PH05"/>
<protein>
    <submittedName>
        <fullName evidence="1">Uncharacterized protein</fullName>
    </submittedName>
</protein>
<evidence type="ECO:0000313" key="1">
    <source>
        <dbReference type="EMBL" id="CCM75761.1"/>
    </source>
</evidence>
<dbReference type="Proteomes" id="UP000009319">
    <property type="component" value="Unassembled WGS sequence"/>
</dbReference>
<accession>K0PH05</accession>
<keyword evidence="2" id="KW-1185">Reference proteome</keyword>
<dbReference type="STRING" id="1211777.BN77_2937"/>
<dbReference type="EMBL" id="CANI01000019">
    <property type="protein sequence ID" value="CCM75761.1"/>
    <property type="molecule type" value="Genomic_DNA"/>
</dbReference>
<comment type="caution">
    <text evidence="1">The sequence shown here is derived from an EMBL/GenBank/DDBJ whole genome shotgun (WGS) entry which is preliminary data.</text>
</comment>
<sequence length="150" mass="15407">MRAAVSSNDASGVCAWNSMRGLKSSDAVAPCFRAPSVPLPEIVIPSASVSRTPLSRVPSAPCWSFGLRVSGAVAPSAPVTDEPASPNKVEGNYLAKAILGKGGMSPPSKFLSRAFDGGRPRARPRTVLSCRCRALGPVSAQLAAAFVPSS</sequence>